<dbReference type="InterPro" id="IPR036102">
    <property type="entry name" value="OsmC/Ohrsf"/>
</dbReference>
<sequence>MASVRVERTESGGFVARNGRGAEVAMGGGDEQGVFTPVELLLAALGGCNIVTVEPLTAQRGHRLVRLAMTVQGEKIEATRLGPITVTYDVELPEGDEKAAEVFSAVARRVEEKYCTVSRALRDETEVRLELPDFSAGSGAVDPARA</sequence>
<dbReference type="InterPro" id="IPR003718">
    <property type="entry name" value="OsmC/Ohr_fam"/>
</dbReference>
<keyword evidence="2" id="KW-1185">Reference proteome</keyword>
<organism evidence="1 2">
    <name type="scientific">Streptosporangium lutulentum</name>
    <dbReference type="NCBI Taxonomy" id="1461250"/>
    <lineage>
        <taxon>Bacteria</taxon>
        <taxon>Bacillati</taxon>
        <taxon>Actinomycetota</taxon>
        <taxon>Actinomycetes</taxon>
        <taxon>Streptosporangiales</taxon>
        <taxon>Streptosporangiaceae</taxon>
        <taxon>Streptosporangium</taxon>
    </lineage>
</organism>
<accession>A0ABT9QUP3</accession>
<dbReference type="RefSeq" id="WP_307567573.1">
    <property type="nucleotide sequence ID" value="NZ_JAUSQU010000001.1"/>
</dbReference>
<evidence type="ECO:0000313" key="1">
    <source>
        <dbReference type="EMBL" id="MDP9849624.1"/>
    </source>
</evidence>
<dbReference type="PANTHER" id="PTHR34352">
    <property type="entry name" value="PROTEIN YHFA"/>
    <property type="match status" value="1"/>
</dbReference>
<gene>
    <name evidence="1" type="ORF">J2853_008835</name>
</gene>
<name>A0ABT9QUP3_9ACTN</name>
<dbReference type="SUPFAM" id="SSF82784">
    <property type="entry name" value="OsmC-like"/>
    <property type="match status" value="1"/>
</dbReference>
<evidence type="ECO:0000313" key="2">
    <source>
        <dbReference type="Proteomes" id="UP001225356"/>
    </source>
</evidence>
<proteinExistence type="predicted"/>
<dbReference type="InterPro" id="IPR015946">
    <property type="entry name" value="KH_dom-like_a/b"/>
</dbReference>
<reference evidence="1 2" key="1">
    <citation type="submission" date="2023-07" db="EMBL/GenBank/DDBJ databases">
        <title>Sequencing the genomes of 1000 actinobacteria strains.</title>
        <authorList>
            <person name="Klenk H.-P."/>
        </authorList>
    </citation>
    <scope>NUCLEOTIDE SEQUENCE [LARGE SCALE GENOMIC DNA]</scope>
    <source>
        <strain evidence="1 2">DSM 46740</strain>
    </source>
</reference>
<dbReference type="Pfam" id="PF02566">
    <property type="entry name" value="OsmC"/>
    <property type="match status" value="1"/>
</dbReference>
<dbReference type="Gene3D" id="3.30.300.20">
    <property type="match status" value="1"/>
</dbReference>
<dbReference type="PANTHER" id="PTHR34352:SF1">
    <property type="entry name" value="PROTEIN YHFA"/>
    <property type="match status" value="1"/>
</dbReference>
<comment type="caution">
    <text evidence="1">The sequence shown here is derived from an EMBL/GenBank/DDBJ whole genome shotgun (WGS) entry which is preliminary data.</text>
</comment>
<dbReference type="EMBL" id="JAUSQU010000001">
    <property type="protein sequence ID" value="MDP9849624.1"/>
    <property type="molecule type" value="Genomic_DNA"/>
</dbReference>
<dbReference type="Proteomes" id="UP001225356">
    <property type="component" value="Unassembled WGS sequence"/>
</dbReference>
<protein>
    <submittedName>
        <fullName evidence="1">OsmC-like protein</fullName>
    </submittedName>
</protein>